<evidence type="ECO:0000313" key="2">
    <source>
        <dbReference type="EMBL" id="CAD7283185.1"/>
    </source>
</evidence>
<keyword evidence="3" id="KW-1185">Reference proteome</keyword>
<protein>
    <submittedName>
        <fullName evidence="2">Uncharacterized protein</fullName>
    </submittedName>
</protein>
<evidence type="ECO:0000256" key="1">
    <source>
        <dbReference type="SAM" id="MobiDB-lite"/>
    </source>
</evidence>
<dbReference type="Proteomes" id="UP000678499">
    <property type="component" value="Unassembled WGS sequence"/>
</dbReference>
<evidence type="ECO:0000313" key="3">
    <source>
        <dbReference type="Proteomes" id="UP000678499"/>
    </source>
</evidence>
<gene>
    <name evidence="2" type="ORF">NMOB1V02_LOCUS10803</name>
</gene>
<name>A0A7R9BX01_9CRUS</name>
<proteinExistence type="predicted"/>
<feature type="region of interest" description="Disordered" evidence="1">
    <location>
        <begin position="1"/>
        <end position="63"/>
    </location>
</feature>
<sequence length="111" mass="11610">MEEGGNGGILESQVRGGMFPGAGLDLRRSATGRSIHSCASAGRQAPVGPTASQGSSWPHQSPAHRTAVRLERISMILVTQLFGCPNNWVTGPRFGGLGIGKAKNCPGWQLD</sequence>
<dbReference type="EMBL" id="OA887023">
    <property type="protein sequence ID" value="CAD7283185.1"/>
    <property type="molecule type" value="Genomic_DNA"/>
</dbReference>
<organism evidence="2">
    <name type="scientific">Notodromas monacha</name>
    <dbReference type="NCBI Taxonomy" id="399045"/>
    <lineage>
        <taxon>Eukaryota</taxon>
        <taxon>Metazoa</taxon>
        <taxon>Ecdysozoa</taxon>
        <taxon>Arthropoda</taxon>
        <taxon>Crustacea</taxon>
        <taxon>Oligostraca</taxon>
        <taxon>Ostracoda</taxon>
        <taxon>Podocopa</taxon>
        <taxon>Podocopida</taxon>
        <taxon>Cypridocopina</taxon>
        <taxon>Cypridoidea</taxon>
        <taxon>Cyprididae</taxon>
        <taxon>Notodromas</taxon>
    </lineage>
</organism>
<reference evidence="2" key="1">
    <citation type="submission" date="2020-11" db="EMBL/GenBank/DDBJ databases">
        <authorList>
            <person name="Tran Van P."/>
        </authorList>
    </citation>
    <scope>NUCLEOTIDE SEQUENCE</scope>
</reference>
<dbReference type="AlphaFoldDB" id="A0A7R9BX01"/>
<accession>A0A7R9BX01</accession>
<dbReference type="EMBL" id="CAJPEX010004986">
    <property type="protein sequence ID" value="CAG0923337.1"/>
    <property type="molecule type" value="Genomic_DNA"/>
</dbReference>
<feature type="compositionally biased region" description="Polar residues" evidence="1">
    <location>
        <begin position="50"/>
        <end position="59"/>
    </location>
</feature>